<sequence>MRESVIGFSPGVYRSLPSSNDFYTFGKKRVPRNLRLNPISLAVWFMDDGSKSRRSCYLNTQQFSDEDRSYLIEVLRRDFGLIPASDKDKQYRRLRFSVDDTKRLVGIISPHVIDSMYYKFPI</sequence>
<organism evidence="2 3">
    <name type="scientific">Candidatus Jorgensenbacteria bacterium GW2011_GWC1_48_8</name>
    <dbReference type="NCBI Taxonomy" id="1618666"/>
    <lineage>
        <taxon>Bacteria</taxon>
        <taxon>Candidatus Joergenseniibacteriota</taxon>
    </lineage>
</organism>
<keyword evidence="2" id="KW-0540">Nuclease</keyword>
<dbReference type="EMBL" id="LCPO01000024">
    <property type="protein sequence ID" value="KKU98536.1"/>
    <property type="molecule type" value="Genomic_DNA"/>
</dbReference>
<protein>
    <submittedName>
        <fullName evidence="2">LAGLIDADG homing endonuclease</fullName>
    </submittedName>
</protein>
<gene>
    <name evidence="2" type="ORF">UY32_C0024G0005</name>
</gene>
<comment type="caution">
    <text evidence="2">The sequence shown here is derived from an EMBL/GenBank/DDBJ whole genome shotgun (WGS) entry which is preliminary data.</text>
</comment>
<dbReference type="Pfam" id="PF03161">
    <property type="entry name" value="LAGLIDADG_2"/>
    <property type="match status" value="1"/>
</dbReference>
<evidence type="ECO:0000313" key="2">
    <source>
        <dbReference type="EMBL" id="KKU98536.1"/>
    </source>
</evidence>
<dbReference type="Proteomes" id="UP000034600">
    <property type="component" value="Unassembled WGS sequence"/>
</dbReference>
<dbReference type="InterPro" id="IPR004860">
    <property type="entry name" value="LAGLIDADG_dom"/>
</dbReference>
<reference evidence="2 3" key="1">
    <citation type="journal article" date="2015" name="Nature">
        <title>rRNA introns, odd ribosomes, and small enigmatic genomes across a large radiation of phyla.</title>
        <authorList>
            <person name="Brown C.T."/>
            <person name="Hug L.A."/>
            <person name="Thomas B.C."/>
            <person name="Sharon I."/>
            <person name="Castelle C.J."/>
            <person name="Singh A."/>
            <person name="Wilkins M.J."/>
            <person name="Williams K.H."/>
            <person name="Banfield J.F."/>
        </authorList>
    </citation>
    <scope>NUCLEOTIDE SEQUENCE [LARGE SCALE GENOMIC DNA]</scope>
</reference>
<dbReference type="Gene3D" id="3.10.28.10">
    <property type="entry name" value="Homing endonucleases"/>
    <property type="match status" value="1"/>
</dbReference>
<name>A0A0G1UWT8_9BACT</name>
<dbReference type="GO" id="GO:0004519">
    <property type="term" value="F:endonuclease activity"/>
    <property type="evidence" value="ECO:0007669"/>
    <property type="project" value="UniProtKB-KW"/>
</dbReference>
<feature type="domain" description="Homing endonuclease LAGLIDADG" evidence="1">
    <location>
        <begin position="20"/>
        <end position="104"/>
    </location>
</feature>
<proteinExistence type="predicted"/>
<accession>A0A0G1UWT8</accession>
<keyword evidence="2" id="KW-0255">Endonuclease</keyword>
<dbReference type="AlphaFoldDB" id="A0A0G1UWT8"/>
<dbReference type="SUPFAM" id="SSF55608">
    <property type="entry name" value="Homing endonucleases"/>
    <property type="match status" value="1"/>
</dbReference>
<evidence type="ECO:0000313" key="3">
    <source>
        <dbReference type="Proteomes" id="UP000034600"/>
    </source>
</evidence>
<keyword evidence="2" id="KW-0378">Hydrolase</keyword>
<evidence type="ECO:0000259" key="1">
    <source>
        <dbReference type="Pfam" id="PF03161"/>
    </source>
</evidence>
<dbReference type="InterPro" id="IPR027434">
    <property type="entry name" value="Homing_endonucl"/>
</dbReference>